<dbReference type="RefSeq" id="WP_308728862.1">
    <property type="nucleotide sequence ID" value="NZ_JAJEQF010000045.1"/>
</dbReference>
<accession>A0AAE3AW28</accession>
<gene>
    <name evidence="1" type="ORF">LKD45_13810</name>
</gene>
<sequence length="129" mass="15041">MSSRSSFEELATLFERSGTSGAERAYRKALDKLTTILVEEGILHAVRLKRKNITRKKKEIATAIYLYQVDYDGKWGEIYFDFVNRTTEIRKLAEWDRMISKVFSKKAICYIQTHPLLVNLKEIVISFSL</sequence>
<comment type="caution">
    <text evidence="1">The sequence shown here is derived from an EMBL/GenBank/DDBJ whole genome shotgun (WGS) entry which is preliminary data.</text>
</comment>
<name>A0AAE3AW28_9FIRM</name>
<keyword evidence="2" id="KW-1185">Reference proteome</keyword>
<organism evidence="1 2">
    <name type="scientific">Gallintestinimicrobium propionicum</name>
    <dbReference type="NCBI Taxonomy" id="2981770"/>
    <lineage>
        <taxon>Bacteria</taxon>
        <taxon>Bacillati</taxon>
        <taxon>Bacillota</taxon>
        <taxon>Clostridia</taxon>
        <taxon>Lachnospirales</taxon>
        <taxon>Lachnospiraceae</taxon>
        <taxon>Gallintestinimicrobium</taxon>
    </lineage>
</organism>
<proteinExistence type="predicted"/>
<dbReference type="AlphaFoldDB" id="A0AAE3AW28"/>
<reference evidence="1 2" key="1">
    <citation type="submission" date="2021-10" db="EMBL/GenBank/DDBJ databases">
        <title>Anaerobic single-cell dispensing facilitates the cultivation of human gut bacteria.</title>
        <authorList>
            <person name="Afrizal A."/>
        </authorList>
    </citation>
    <scope>NUCLEOTIDE SEQUENCE [LARGE SCALE GENOMIC DNA]</scope>
    <source>
        <strain evidence="1 2">CLA-AA-H244</strain>
    </source>
</reference>
<evidence type="ECO:0000313" key="1">
    <source>
        <dbReference type="EMBL" id="MCC2168749.1"/>
    </source>
</evidence>
<dbReference type="Proteomes" id="UP001199355">
    <property type="component" value="Unassembled WGS sequence"/>
</dbReference>
<evidence type="ECO:0000313" key="2">
    <source>
        <dbReference type="Proteomes" id="UP001199355"/>
    </source>
</evidence>
<protein>
    <submittedName>
        <fullName evidence="1">Uncharacterized protein</fullName>
    </submittedName>
</protein>
<dbReference type="EMBL" id="JAJEQF010000045">
    <property type="protein sequence ID" value="MCC2168749.1"/>
    <property type="molecule type" value="Genomic_DNA"/>
</dbReference>